<comment type="caution">
    <text evidence="1">The sequence shown here is derived from an EMBL/GenBank/DDBJ whole genome shotgun (WGS) entry which is preliminary data.</text>
</comment>
<keyword evidence="2" id="KW-1185">Reference proteome</keyword>
<evidence type="ECO:0000313" key="1">
    <source>
        <dbReference type="EMBL" id="KAJ7702941.1"/>
    </source>
</evidence>
<organism evidence="1 2">
    <name type="scientific">Mycena metata</name>
    <dbReference type="NCBI Taxonomy" id="1033252"/>
    <lineage>
        <taxon>Eukaryota</taxon>
        <taxon>Fungi</taxon>
        <taxon>Dikarya</taxon>
        <taxon>Basidiomycota</taxon>
        <taxon>Agaricomycotina</taxon>
        <taxon>Agaricomycetes</taxon>
        <taxon>Agaricomycetidae</taxon>
        <taxon>Agaricales</taxon>
        <taxon>Marasmiineae</taxon>
        <taxon>Mycenaceae</taxon>
        <taxon>Mycena</taxon>
    </lineage>
</organism>
<accession>A0AAD7E070</accession>
<evidence type="ECO:0000313" key="2">
    <source>
        <dbReference type="Proteomes" id="UP001215598"/>
    </source>
</evidence>
<dbReference type="EMBL" id="JARKIB010000505">
    <property type="protein sequence ID" value="KAJ7702941.1"/>
    <property type="molecule type" value="Genomic_DNA"/>
</dbReference>
<reference evidence="1" key="1">
    <citation type="submission" date="2023-03" db="EMBL/GenBank/DDBJ databases">
        <title>Massive genome expansion in bonnet fungi (Mycena s.s.) driven by repeated elements and novel gene families across ecological guilds.</title>
        <authorList>
            <consortium name="Lawrence Berkeley National Laboratory"/>
            <person name="Harder C.B."/>
            <person name="Miyauchi S."/>
            <person name="Viragh M."/>
            <person name="Kuo A."/>
            <person name="Thoen E."/>
            <person name="Andreopoulos B."/>
            <person name="Lu D."/>
            <person name="Skrede I."/>
            <person name="Drula E."/>
            <person name="Henrissat B."/>
            <person name="Morin E."/>
            <person name="Kohler A."/>
            <person name="Barry K."/>
            <person name="LaButti K."/>
            <person name="Morin E."/>
            <person name="Salamov A."/>
            <person name="Lipzen A."/>
            <person name="Mereny Z."/>
            <person name="Hegedus B."/>
            <person name="Baldrian P."/>
            <person name="Stursova M."/>
            <person name="Weitz H."/>
            <person name="Taylor A."/>
            <person name="Grigoriev I.V."/>
            <person name="Nagy L.G."/>
            <person name="Martin F."/>
            <person name="Kauserud H."/>
        </authorList>
    </citation>
    <scope>NUCLEOTIDE SEQUENCE</scope>
    <source>
        <strain evidence="1">CBHHK182m</strain>
    </source>
</reference>
<sequence length="368" mass="40744">LAHFCDPDHLNSLRNIDVGNEEELNAFKLKFDSFFSVYSLELQQPSKSIDDILAENPLDQNAPRGSLQNPYIIWRKRNLSFGPGLRTVLADTHCRPYLRDFVCNEAAGFYICDINESAVFLDHLPSENDSEVLVPTPTLVVLYGVFGAGYPESAVFLAWLKNVVDVAVQQRRDVRPDAPGKIVQVGFNTGPRHARVFGLAKSYAKQIDHKLEKHSMPRRTGFVLGLNGVTYSFPDVQRAPPEAYLTVDYPVSLHLDPCYADGACAISTPFGQPPCGHFLYCRWDIITPSMSSRPSTRVVVKQATGTLFAFDPTFRHGTTHLCGAHNCTITIGFSAQIQAAFEHAKNGFHESGVGAGDGNCLEFVHEKQ</sequence>
<feature type="non-terminal residue" evidence="1">
    <location>
        <position position="1"/>
    </location>
</feature>
<proteinExistence type="predicted"/>
<protein>
    <submittedName>
        <fullName evidence="1">Uncharacterized protein</fullName>
    </submittedName>
</protein>
<gene>
    <name evidence="1" type="ORF">B0H16DRAFT_1639021</name>
</gene>
<dbReference type="AlphaFoldDB" id="A0AAD7E070"/>
<dbReference type="Proteomes" id="UP001215598">
    <property type="component" value="Unassembled WGS sequence"/>
</dbReference>
<name>A0AAD7E070_9AGAR</name>